<proteinExistence type="inferred from homology"/>
<evidence type="ECO:0000256" key="2">
    <source>
        <dbReference type="RuleBase" id="RU361172"/>
    </source>
</evidence>
<dbReference type="PANTHER" id="PTHR43172:SF1">
    <property type="entry name" value="ADENYLOSUCCINATE LYASE"/>
    <property type="match status" value="1"/>
</dbReference>
<feature type="domain" description="Adenylosuccinate lyase C-terminal" evidence="3">
    <location>
        <begin position="391"/>
        <end position="475"/>
    </location>
</feature>
<evidence type="ECO:0000313" key="4">
    <source>
        <dbReference type="EMBL" id="GAB0133699.1"/>
    </source>
</evidence>
<accession>A0ABQ0CJT0</accession>
<evidence type="ECO:0000259" key="3">
    <source>
        <dbReference type="SMART" id="SM00998"/>
    </source>
</evidence>
<comment type="pathway">
    <text evidence="2">Purine metabolism; IMP biosynthesis via de novo pathway; 5-amino-1-(5-phospho-D-ribosyl)imidazole-4-carboxamide from 5-amino-1-(5-phospho-D-ribosyl)imidazole-4-carboxylate: step 2/2.</text>
</comment>
<dbReference type="Pfam" id="PF00206">
    <property type="entry name" value="Lyase_1"/>
    <property type="match status" value="1"/>
</dbReference>
<dbReference type="Gene3D" id="1.10.275.60">
    <property type="match status" value="1"/>
</dbReference>
<keyword evidence="1 2" id="KW-0456">Lyase</keyword>
<comment type="similarity">
    <text evidence="2">Belongs to the lyase 1 family. Adenylosuccinate lyase subfamily.</text>
</comment>
<dbReference type="SUPFAM" id="SSF48557">
    <property type="entry name" value="L-aspartase-like"/>
    <property type="match status" value="1"/>
</dbReference>
<dbReference type="InterPro" id="IPR000362">
    <property type="entry name" value="Fumarate_lyase_fam"/>
</dbReference>
<dbReference type="PRINTS" id="PR00149">
    <property type="entry name" value="FUMRATELYASE"/>
</dbReference>
<comment type="caution">
    <text evidence="4">The sequence shown here is derived from an EMBL/GenBank/DDBJ whole genome shotgun (WGS) entry which is preliminary data.</text>
</comment>
<dbReference type="InterPro" id="IPR008948">
    <property type="entry name" value="L-Aspartase-like"/>
</dbReference>
<keyword evidence="2" id="KW-0658">Purine biosynthesis</keyword>
<dbReference type="Pfam" id="PF10397">
    <property type="entry name" value="ADSL_C"/>
    <property type="match status" value="1"/>
</dbReference>
<dbReference type="NCBIfam" id="TIGR00928">
    <property type="entry name" value="purB"/>
    <property type="match status" value="1"/>
</dbReference>
<gene>
    <name evidence="4" type="primary">g2099</name>
    <name evidence="4" type="ORF">EsDP_00002099</name>
</gene>
<dbReference type="EC" id="4.3.2.2" evidence="2"/>
<evidence type="ECO:0000313" key="5">
    <source>
        <dbReference type="Proteomes" id="UP001562357"/>
    </source>
</evidence>
<dbReference type="InterPro" id="IPR019468">
    <property type="entry name" value="AdenyloSucc_lyase_C"/>
</dbReference>
<name>A0ABQ0CJT0_9HYPO</name>
<dbReference type="CDD" id="cd03302">
    <property type="entry name" value="Adenylsuccinate_lyase_2"/>
    <property type="match status" value="1"/>
</dbReference>
<sequence length="502" mass="56848">MADQTRDARAQIHELQGKSPYDTYQTSLTSRYCSHEMTKLFSQRSRHSIWRNLWLGLAEAEASLGINIITPQALEEMRAHLTLTDNDFEIARIEEKKRRHDVMAHVHAFGAVAPAAAGIIHYGATSCYVTDNAELIIMRDALDVLIKKLAKVIHNMKNFSYQWKAEPALAYTHLQSAQPITVGRRSAHWLQDLMFDLEALETVRWGLKFRGAQGTTGTQASFLEIFQGDDAKCDKLNELLCQKFGFPSCYDISTQTYSRKVDLIIANAVAGIGSSAHKICSDLRHTAHWKEIEEPFETTQVGSSAMAFKRNPMRSERICSLARALISKPQNFANTLATQWMERTLDDSAIRRMDIPEMFLLADAILIGLDNVTDGLVVYPAIIRSRFLEELPFMCTENIIMKIVAKGGSRQEAHEEIRVLSHQAASTVKNEGKPNDLFERIRKTEYFRPVWDDLDSMLKPELYIGRSIQIVERYCGPNGPVEKALAPYQDHIRQSTTAELNV</sequence>
<dbReference type="EMBL" id="BAAFGZ010000052">
    <property type="protein sequence ID" value="GAB0133699.1"/>
    <property type="molecule type" value="Genomic_DNA"/>
</dbReference>
<evidence type="ECO:0000256" key="1">
    <source>
        <dbReference type="ARBA" id="ARBA00023239"/>
    </source>
</evidence>
<dbReference type="Proteomes" id="UP001562357">
    <property type="component" value="Unassembled WGS sequence"/>
</dbReference>
<comment type="pathway">
    <text evidence="2">Purine metabolism; AMP biosynthesis via de novo pathway; AMP from IMP: step 2/2.</text>
</comment>
<keyword evidence="5" id="KW-1185">Reference proteome</keyword>
<dbReference type="Gene3D" id="1.10.40.30">
    <property type="entry name" value="Fumarase/aspartase (C-terminal domain)"/>
    <property type="match status" value="1"/>
</dbReference>
<dbReference type="InterPro" id="IPR020557">
    <property type="entry name" value="Fumarate_lyase_CS"/>
</dbReference>
<dbReference type="SMART" id="SM00998">
    <property type="entry name" value="ADSL_C"/>
    <property type="match status" value="1"/>
</dbReference>
<dbReference type="InterPro" id="IPR022761">
    <property type="entry name" value="Fumarate_lyase_N"/>
</dbReference>
<dbReference type="Gene3D" id="1.20.200.10">
    <property type="entry name" value="Fumarase/aspartase (Central domain)"/>
    <property type="match status" value="1"/>
</dbReference>
<dbReference type="InterPro" id="IPR004769">
    <property type="entry name" value="Pur_lyase"/>
</dbReference>
<dbReference type="PANTHER" id="PTHR43172">
    <property type="entry name" value="ADENYLOSUCCINATE LYASE"/>
    <property type="match status" value="1"/>
</dbReference>
<protein>
    <recommendedName>
        <fullName evidence="2">Adenylosuccinate lyase</fullName>
        <shortName evidence="2">ASL</shortName>
        <ecNumber evidence="2">4.3.2.2</ecNumber>
    </recommendedName>
    <alternativeName>
        <fullName evidence="2">Adenylosuccinase</fullName>
    </alternativeName>
</protein>
<reference evidence="5" key="1">
    <citation type="submission" date="2024-06" db="EMBL/GenBank/DDBJ databases">
        <title>Draft Genome Sequences of Epichloe bromicola Strains Isolated from Elymus ciliaris.</title>
        <authorList>
            <consortium name="Epichloe bromicola genome sequencing consortium"/>
            <person name="Miura A."/>
            <person name="Imano S."/>
            <person name="Ashida A."/>
            <person name="Sato I."/>
            <person name="Chiba S."/>
            <person name="Tanaka A."/>
            <person name="Camagna M."/>
            <person name="Takemoto D."/>
        </authorList>
    </citation>
    <scope>NUCLEOTIDE SEQUENCE [LARGE SCALE GENOMIC DNA]</scope>
    <source>
        <strain evidence="5">DP</strain>
    </source>
</reference>
<organism evidence="4 5">
    <name type="scientific">Epichloe bromicola</name>
    <dbReference type="NCBI Taxonomy" id="79588"/>
    <lineage>
        <taxon>Eukaryota</taxon>
        <taxon>Fungi</taxon>
        <taxon>Dikarya</taxon>
        <taxon>Ascomycota</taxon>
        <taxon>Pezizomycotina</taxon>
        <taxon>Sordariomycetes</taxon>
        <taxon>Hypocreomycetidae</taxon>
        <taxon>Hypocreales</taxon>
        <taxon>Clavicipitaceae</taxon>
        <taxon>Epichloe</taxon>
    </lineage>
</organism>
<comment type="catalytic activity">
    <reaction evidence="2">
        <text>(2S)-2-[5-amino-1-(5-phospho-beta-D-ribosyl)imidazole-4-carboxamido]succinate = 5-amino-1-(5-phospho-beta-D-ribosyl)imidazole-4-carboxamide + fumarate</text>
        <dbReference type="Rhea" id="RHEA:23920"/>
        <dbReference type="ChEBI" id="CHEBI:29806"/>
        <dbReference type="ChEBI" id="CHEBI:58443"/>
        <dbReference type="ChEBI" id="CHEBI:58475"/>
        <dbReference type="EC" id="4.3.2.2"/>
    </reaction>
</comment>
<comment type="catalytic activity">
    <reaction evidence="2">
        <text>N(6)-(1,2-dicarboxyethyl)-AMP = fumarate + AMP</text>
        <dbReference type="Rhea" id="RHEA:16853"/>
        <dbReference type="ChEBI" id="CHEBI:29806"/>
        <dbReference type="ChEBI" id="CHEBI:57567"/>
        <dbReference type="ChEBI" id="CHEBI:456215"/>
        <dbReference type="EC" id="4.3.2.2"/>
    </reaction>
</comment>
<dbReference type="PROSITE" id="PS00163">
    <property type="entry name" value="FUMARATE_LYASES"/>
    <property type="match status" value="1"/>
</dbReference>